<keyword evidence="9" id="KW-1185">Reference proteome</keyword>
<dbReference type="GeneID" id="37266862"/>
<dbReference type="GO" id="GO:0004326">
    <property type="term" value="F:tetrahydrofolylpolyglutamate synthase activity"/>
    <property type="evidence" value="ECO:0007669"/>
    <property type="project" value="InterPro"/>
</dbReference>
<evidence type="ECO:0000256" key="5">
    <source>
        <dbReference type="ARBA" id="ARBA00022840"/>
    </source>
</evidence>
<dbReference type="SUPFAM" id="SSF53623">
    <property type="entry name" value="MurD-like peptide ligases, catalytic domain"/>
    <property type="match status" value="1"/>
</dbReference>
<dbReference type="GO" id="GO:0005829">
    <property type="term" value="C:cytosol"/>
    <property type="evidence" value="ECO:0007669"/>
    <property type="project" value="TreeGrafter"/>
</dbReference>
<dbReference type="Gene3D" id="3.90.190.20">
    <property type="entry name" value="Mur ligase, C-terminal domain"/>
    <property type="match status" value="1"/>
</dbReference>
<evidence type="ECO:0000256" key="1">
    <source>
        <dbReference type="ARBA" id="ARBA00008276"/>
    </source>
</evidence>
<evidence type="ECO:0000256" key="3">
    <source>
        <dbReference type="ARBA" id="ARBA00022723"/>
    </source>
</evidence>
<keyword evidence="6" id="KW-0460">Magnesium</keyword>
<feature type="compositionally biased region" description="Low complexity" evidence="7">
    <location>
        <begin position="407"/>
        <end position="425"/>
    </location>
</feature>
<evidence type="ECO:0000313" key="8">
    <source>
        <dbReference type="EMBL" id="PWN98116.1"/>
    </source>
</evidence>
<keyword evidence="3" id="KW-0479">Metal-binding</keyword>
<dbReference type="UniPathway" id="UPA00850"/>
<organism evidence="8 9">
    <name type="scientific">Tilletiopsis washingtonensis</name>
    <dbReference type="NCBI Taxonomy" id="58919"/>
    <lineage>
        <taxon>Eukaryota</taxon>
        <taxon>Fungi</taxon>
        <taxon>Dikarya</taxon>
        <taxon>Basidiomycota</taxon>
        <taxon>Ustilaginomycotina</taxon>
        <taxon>Exobasidiomycetes</taxon>
        <taxon>Entylomatales</taxon>
        <taxon>Entylomatales incertae sedis</taxon>
        <taxon>Tilletiopsis</taxon>
    </lineage>
</organism>
<feature type="region of interest" description="Disordered" evidence="7">
    <location>
        <begin position="404"/>
        <end position="448"/>
    </location>
</feature>
<keyword evidence="2 8" id="KW-0436">Ligase</keyword>
<evidence type="ECO:0000256" key="7">
    <source>
        <dbReference type="SAM" id="MobiDB-lite"/>
    </source>
</evidence>
<name>A0A316Z9Z5_9BASI</name>
<dbReference type="InterPro" id="IPR001645">
    <property type="entry name" value="Folylpolyglutamate_synth"/>
</dbReference>
<dbReference type="GO" id="GO:0046872">
    <property type="term" value="F:metal ion binding"/>
    <property type="evidence" value="ECO:0007669"/>
    <property type="project" value="UniProtKB-KW"/>
</dbReference>
<dbReference type="InterPro" id="IPR036565">
    <property type="entry name" value="Mur-like_cat_sf"/>
</dbReference>
<evidence type="ECO:0000256" key="2">
    <source>
        <dbReference type="ARBA" id="ARBA00022598"/>
    </source>
</evidence>
<comment type="similarity">
    <text evidence="1">Belongs to the folylpolyglutamate synthase family.</text>
</comment>
<evidence type="ECO:0000313" key="9">
    <source>
        <dbReference type="Proteomes" id="UP000245946"/>
    </source>
</evidence>
<accession>A0A316Z9Z5</accession>
<dbReference type="PANTHER" id="PTHR11136:SF0">
    <property type="entry name" value="DIHYDROFOLATE SYNTHETASE-RELATED"/>
    <property type="match status" value="1"/>
</dbReference>
<dbReference type="Proteomes" id="UP000245946">
    <property type="component" value="Unassembled WGS sequence"/>
</dbReference>
<dbReference type="RefSeq" id="XP_025598395.1">
    <property type="nucleotide sequence ID" value="XM_025739316.1"/>
</dbReference>
<dbReference type="Gene3D" id="3.40.1190.10">
    <property type="entry name" value="Mur-like, catalytic domain"/>
    <property type="match status" value="1"/>
</dbReference>
<dbReference type="PANTHER" id="PTHR11136">
    <property type="entry name" value="FOLYLPOLYGLUTAMATE SYNTHASE-RELATED"/>
    <property type="match status" value="1"/>
</dbReference>
<evidence type="ECO:0000256" key="4">
    <source>
        <dbReference type="ARBA" id="ARBA00022741"/>
    </source>
</evidence>
<dbReference type="STRING" id="58919.A0A316Z9Z5"/>
<dbReference type="NCBIfam" id="TIGR01499">
    <property type="entry name" value="folC"/>
    <property type="match status" value="1"/>
</dbReference>
<reference evidence="8 9" key="1">
    <citation type="journal article" date="2018" name="Mol. Biol. Evol.">
        <title>Broad Genomic Sampling Reveals a Smut Pathogenic Ancestry of the Fungal Clade Ustilaginomycotina.</title>
        <authorList>
            <person name="Kijpornyongpan T."/>
            <person name="Mondo S.J."/>
            <person name="Barry K."/>
            <person name="Sandor L."/>
            <person name="Lee J."/>
            <person name="Lipzen A."/>
            <person name="Pangilinan J."/>
            <person name="LaButti K."/>
            <person name="Hainaut M."/>
            <person name="Henrissat B."/>
            <person name="Grigoriev I.V."/>
            <person name="Spatafora J.W."/>
            <person name="Aime M.C."/>
        </authorList>
    </citation>
    <scope>NUCLEOTIDE SEQUENCE [LARGE SCALE GENOMIC DNA]</scope>
    <source>
        <strain evidence="8 9">MCA 4186</strain>
    </source>
</reference>
<evidence type="ECO:0000256" key="6">
    <source>
        <dbReference type="ARBA" id="ARBA00022842"/>
    </source>
</evidence>
<dbReference type="InterPro" id="IPR036615">
    <property type="entry name" value="Mur_ligase_C_dom_sf"/>
</dbReference>
<gene>
    <name evidence="8" type="ORF">FA09DRAFT_17623</name>
</gene>
<proteinExistence type="inferred from homology"/>
<dbReference type="OrthoDB" id="5212574at2759"/>
<dbReference type="EMBL" id="KZ819292">
    <property type="protein sequence ID" value="PWN98116.1"/>
    <property type="molecule type" value="Genomic_DNA"/>
</dbReference>
<dbReference type="AlphaFoldDB" id="A0A316Z9Z5"/>
<keyword evidence="5" id="KW-0067">ATP-binding</keyword>
<dbReference type="GO" id="GO:0005524">
    <property type="term" value="F:ATP binding"/>
    <property type="evidence" value="ECO:0007669"/>
    <property type="project" value="UniProtKB-KW"/>
</dbReference>
<sequence length="655" mass="68908">MSQLHTASSAGEAVASSSSSTSRAVIDLGLQRITSLLALLGRPELGFAVIHVAGTNAKGSTTAYLDSLLRATTGTRTGRFNSPHLVEERDACRVDGVPVRTDVWEEARRKVQAADAEAGLQCTPFELLTARAFTAFRLMPLEQRPEVLLVEVGLGGLLDATNIFEPRHVLASVICPVDFDHQALLGDTLAAIAEQKAGIVRRGGLCVIADQRRGDAATQAEVDCTALRGIEVERSQVGMAAEIHEAIRRSAVAATARLCKAYVPWQVLDEAPLASSSASTPWSTSVQVNVRHTPLLYPSSSTSPSFAGTYAARAGDGLVSGPLLVLPRTRAALSGALTALQTLWAIARDETPGGLGQDGSDEHEELRLRIAWALRDDRDATLAIAHAVASTTWEGRAAWLDVPLPAPASQSSSSSSSTTPQAAQARQVEDEEMRPADSDTAATLASASEQAQAPPQCLHLLTDGAHNASACVALQRYLCGCLSARLASACDAGAAATSSDTCGVSEVTITYLLSFSAGKDVAAMLSALLAPPASTSLEAQMARTTLAPSQAPVRLRRRVGLLSFSTPVEGMPWVTPLAPSTAAHALRQLQLEAEVEVRVFETHDALAEALRWAAQLGDGRSMTAAEGERQASMCVVAGSLYLVGDLYRLLARSSE</sequence>
<feature type="compositionally biased region" description="Low complexity" evidence="7">
    <location>
        <begin position="438"/>
        <end position="448"/>
    </location>
</feature>
<dbReference type="GO" id="GO:0008841">
    <property type="term" value="F:dihydrofolate synthase activity"/>
    <property type="evidence" value="ECO:0007669"/>
    <property type="project" value="TreeGrafter"/>
</dbReference>
<keyword evidence="4" id="KW-0547">Nucleotide-binding</keyword>
<dbReference type="GO" id="GO:0005739">
    <property type="term" value="C:mitochondrion"/>
    <property type="evidence" value="ECO:0007669"/>
    <property type="project" value="TreeGrafter"/>
</dbReference>
<protein>
    <submittedName>
        <fullName evidence="8">Mur ligase</fullName>
    </submittedName>
</protein>